<evidence type="ECO:0000256" key="5">
    <source>
        <dbReference type="ARBA" id="ARBA00022824"/>
    </source>
</evidence>
<dbReference type="GO" id="GO:0005788">
    <property type="term" value="C:endoplasmic reticulum lumen"/>
    <property type="evidence" value="ECO:0007669"/>
    <property type="project" value="UniProtKB-SubCell"/>
</dbReference>
<dbReference type="Gene3D" id="3.40.30.10">
    <property type="entry name" value="Glutaredoxin"/>
    <property type="match status" value="1"/>
</dbReference>
<feature type="signal peptide" evidence="9">
    <location>
        <begin position="1"/>
        <end position="15"/>
    </location>
</feature>
<dbReference type="InterPro" id="IPR036249">
    <property type="entry name" value="Thioredoxin-like_sf"/>
</dbReference>
<proteinExistence type="inferred from homology"/>
<organism evidence="10 11">
    <name type="scientific">Cymbomonas tetramitiformis</name>
    <dbReference type="NCBI Taxonomy" id="36881"/>
    <lineage>
        <taxon>Eukaryota</taxon>
        <taxon>Viridiplantae</taxon>
        <taxon>Chlorophyta</taxon>
        <taxon>Pyramimonadophyceae</taxon>
        <taxon>Pyramimonadales</taxon>
        <taxon>Pyramimonadaceae</taxon>
        <taxon>Cymbomonas</taxon>
    </lineage>
</organism>
<dbReference type="GO" id="GO:0003756">
    <property type="term" value="F:protein disulfide isomerase activity"/>
    <property type="evidence" value="ECO:0007669"/>
    <property type="project" value="UniProtKB-EC"/>
</dbReference>
<keyword evidence="5" id="KW-0256">Endoplasmic reticulum</keyword>
<keyword evidence="6" id="KW-0413">Isomerase</keyword>
<dbReference type="Pfam" id="PF13848">
    <property type="entry name" value="Thioredoxin_6"/>
    <property type="match status" value="1"/>
</dbReference>
<evidence type="ECO:0000256" key="1">
    <source>
        <dbReference type="ARBA" id="ARBA00001182"/>
    </source>
</evidence>
<evidence type="ECO:0000256" key="4">
    <source>
        <dbReference type="ARBA" id="ARBA00012723"/>
    </source>
</evidence>
<protein>
    <recommendedName>
        <fullName evidence="4">protein disulfide-isomerase</fullName>
        <ecNumber evidence="4">5.3.4.1</ecNumber>
    </recommendedName>
</protein>
<feature type="chain" id="PRO_5041907017" description="protein disulfide-isomerase" evidence="9">
    <location>
        <begin position="16"/>
        <end position="293"/>
    </location>
</feature>
<dbReference type="SUPFAM" id="SSF52833">
    <property type="entry name" value="Thioredoxin-like"/>
    <property type="match status" value="1"/>
</dbReference>
<keyword evidence="9" id="KW-0732">Signal</keyword>
<evidence type="ECO:0000256" key="9">
    <source>
        <dbReference type="SAM" id="SignalP"/>
    </source>
</evidence>
<accession>A0AAE0C824</accession>
<dbReference type="EMBL" id="LGRX02027304">
    <property type="protein sequence ID" value="KAK3249453.1"/>
    <property type="molecule type" value="Genomic_DNA"/>
</dbReference>
<reference evidence="10 11" key="1">
    <citation type="journal article" date="2015" name="Genome Biol. Evol.">
        <title>Comparative Genomics of a Bacterivorous Green Alga Reveals Evolutionary Causalities and Consequences of Phago-Mixotrophic Mode of Nutrition.</title>
        <authorList>
            <person name="Burns J.A."/>
            <person name="Paasch A."/>
            <person name="Narechania A."/>
            <person name="Kim E."/>
        </authorList>
    </citation>
    <scope>NUCLEOTIDE SEQUENCE [LARGE SCALE GENOMIC DNA]</scope>
    <source>
        <strain evidence="10 11">PLY_AMNH</strain>
    </source>
</reference>
<evidence type="ECO:0000256" key="7">
    <source>
        <dbReference type="ARBA" id="ARBA00023284"/>
    </source>
</evidence>
<gene>
    <name evidence="10" type="ORF">CYMTET_41110</name>
</gene>
<dbReference type="CDD" id="cd02981">
    <property type="entry name" value="PDI_b_family"/>
    <property type="match status" value="1"/>
</dbReference>
<dbReference type="Proteomes" id="UP001190700">
    <property type="component" value="Unassembled WGS sequence"/>
</dbReference>
<dbReference type="AlphaFoldDB" id="A0AAE0C824"/>
<dbReference type="PANTHER" id="PTHR18929">
    <property type="entry name" value="PROTEIN DISULFIDE ISOMERASE"/>
    <property type="match status" value="1"/>
</dbReference>
<evidence type="ECO:0000256" key="3">
    <source>
        <dbReference type="ARBA" id="ARBA00006347"/>
    </source>
</evidence>
<comment type="catalytic activity">
    <reaction evidence="1">
        <text>Catalyzes the rearrangement of -S-S- bonds in proteins.</text>
        <dbReference type="EC" id="5.3.4.1"/>
    </reaction>
</comment>
<dbReference type="GO" id="GO:0006457">
    <property type="term" value="P:protein folding"/>
    <property type="evidence" value="ECO:0007669"/>
    <property type="project" value="TreeGrafter"/>
</dbReference>
<dbReference type="EC" id="5.3.4.1" evidence="4"/>
<evidence type="ECO:0000256" key="8">
    <source>
        <dbReference type="SAM" id="MobiDB-lite"/>
    </source>
</evidence>
<comment type="subcellular location">
    <subcellularLocation>
        <location evidence="2">Endoplasmic reticulum lumen</location>
    </subcellularLocation>
</comment>
<dbReference type="PANTHER" id="PTHR18929:SF132">
    <property type="entry name" value="PROTEIN DISULFIDE-ISOMERASE A3"/>
    <property type="match status" value="1"/>
</dbReference>
<evidence type="ECO:0000313" key="10">
    <source>
        <dbReference type="EMBL" id="KAK3249453.1"/>
    </source>
</evidence>
<evidence type="ECO:0000313" key="11">
    <source>
        <dbReference type="Proteomes" id="UP001190700"/>
    </source>
</evidence>
<feature type="compositionally biased region" description="Basic residues" evidence="8">
    <location>
        <begin position="276"/>
        <end position="287"/>
    </location>
</feature>
<feature type="region of interest" description="Disordered" evidence="8">
    <location>
        <begin position="272"/>
        <end position="293"/>
    </location>
</feature>
<keyword evidence="7" id="KW-0676">Redox-active center</keyword>
<sequence length="293" mass="33215">MRAIVLFALFGATSGSTEVKTVKDAIFLTKAKDVVVMGLFESKKSDELKVFKAASKTFPTVAPVDFSYSFSPEVIERYAEETQGRSPAVLVFRRFDEEGKPKRKQYTFAFDGDDFTEEALANFIFKSSIPLVPSVGNVQGEQKMRWQLAMLSRLPKFLFFSAEDAINQDFLECARSHWGEATFLHVFVAPQGHESDDEQATTNGLLQVAFGQEADKDELRREIRKNDQIVAMDELDKARSSIKWVSKEDLDTFATEFIRWRSPRSALDLALDGTKKKVKKNKKKKGKKPETEL</sequence>
<comment type="similarity">
    <text evidence="3">Belongs to the protein disulfide isomerase family.</text>
</comment>
<comment type="caution">
    <text evidence="10">The sequence shown here is derived from an EMBL/GenBank/DDBJ whole genome shotgun (WGS) entry which is preliminary data.</text>
</comment>
<dbReference type="GO" id="GO:0034976">
    <property type="term" value="P:response to endoplasmic reticulum stress"/>
    <property type="evidence" value="ECO:0007669"/>
    <property type="project" value="TreeGrafter"/>
</dbReference>
<evidence type="ECO:0000256" key="6">
    <source>
        <dbReference type="ARBA" id="ARBA00023235"/>
    </source>
</evidence>
<keyword evidence="11" id="KW-1185">Reference proteome</keyword>
<name>A0AAE0C824_9CHLO</name>
<evidence type="ECO:0000256" key="2">
    <source>
        <dbReference type="ARBA" id="ARBA00004319"/>
    </source>
</evidence>